<evidence type="ECO:0000313" key="1">
    <source>
        <dbReference type="EMBL" id="MEC0228749.1"/>
    </source>
</evidence>
<evidence type="ECO:0008006" key="3">
    <source>
        <dbReference type="Google" id="ProtNLM"/>
    </source>
</evidence>
<organism evidence="1 2">
    <name type="scientific">Paenibacillus alba</name>
    <dbReference type="NCBI Taxonomy" id="1197127"/>
    <lineage>
        <taxon>Bacteria</taxon>
        <taxon>Bacillati</taxon>
        <taxon>Bacillota</taxon>
        <taxon>Bacilli</taxon>
        <taxon>Bacillales</taxon>
        <taxon>Paenibacillaceae</taxon>
        <taxon>Paenibacillus</taxon>
    </lineage>
</organism>
<dbReference type="RefSeq" id="WP_326072943.1">
    <property type="nucleotide sequence ID" value="NZ_JARLKY010000038.1"/>
</dbReference>
<keyword evidence="2" id="KW-1185">Reference proteome</keyword>
<comment type="caution">
    <text evidence="1">The sequence shown here is derived from an EMBL/GenBank/DDBJ whole genome shotgun (WGS) entry which is preliminary data.</text>
</comment>
<name>A0ABU6G533_9BACL</name>
<reference evidence="1 2" key="1">
    <citation type="submission" date="2023-03" db="EMBL/GenBank/DDBJ databases">
        <title>Bacillus Genome Sequencing.</title>
        <authorList>
            <person name="Dunlap C."/>
        </authorList>
    </citation>
    <scope>NUCLEOTIDE SEQUENCE [LARGE SCALE GENOMIC DNA]</scope>
    <source>
        <strain evidence="1 2">BD-533</strain>
    </source>
</reference>
<accession>A0ABU6G533</accession>
<evidence type="ECO:0000313" key="2">
    <source>
        <dbReference type="Proteomes" id="UP001338137"/>
    </source>
</evidence>
<sequence>MQPYHNNELKPLLTQSLREKQGSYLVEEILTRFPIVSELVSVTEQELTKIKGIGIGKARQITAMLKLAKAISVPCTNP</sequence>
<gene>
    <name evidence="1" type="ORF">P4I72_16595</name>
</gene>
<dbReference type="Gene3D" id="1.10.150.20">
    <property type="entry name" value="5' to 3' exonuclease, C-terminal subdomain"/>
    <property type="match status" value="1"/>
</dbReference>
<protein>
    <recommendedName>
        <fullName evidence="3">DNA integrity scanning protein DisA</fullName>
    </recommendedName>
</protein>
<dbReference type="EMBL" id="JARLKY010000038">
    <property type="protein sequence ID" value="MEC0228749.1"/>
    <property type="molecule type" value="Genomic_DNA"/>
</dbReference>
<dbReference type="Proteomes" id="UP001338137">
    <property type="component" value="Unassembled WGS sequence"/>
</dbReference>
<proteinExistence type="predicted"/>